<feature type="compositionally biased region" description="Basic and acidic residues" evidence="8">
    <location>
        <begin position="225"/>
        <end position="243"/>
    </location>
</feature>
<dbReference type="SMART" id="SM00438">
    <property type="entry name" value="ZnF_NFX"/>
    <property type="match status" value="5"/>
</dbReference>
<evidence type="ECO:0000313" key="11">
    <source>
        <dbReference type="Proteomes" id="UP000005408"/>
    </source>
</evidence>
<dbReference type="InterPro" id="IPR046439">
    <property type="entry name" value="ZF_RZ_dom"/>
</dbReference>
<dbReference type="Proteomes" id="UP000005408">
    <property type="component" value="Unassembled WGS sequence"/>
</dbReference>
<dbReference type="Pfam" id="PF20173">
    <property type="entry name" value="ZnF_RZ-type"/>
    <property type="match status" value="1"/>
</dbReference>
<dbReference type="InterPro" id="IPR027417">
    <property type="entry name" value="P-loop_NTPase"/>
</dbReference>
<dbReference type="CDD" id="cd06008">
    <property type="entry name" value="NF-X1-zinc-finger"/>
    <property type="match status" value="1"/>
</dbReference>
<dbReference type="GO" id="GO:0002376">
    <property type="term" value="P:immune system process"/>
    <property type="evidence" value="ECO:0007669"/>
    <property type="project" value="UniProtKB-KW"/>
</dbReference>
<protein>
    <recommendedName>
        <fullName evidence="9">RZ-type domain-containing protein</fullName>
    </recommendedName>
</protein>
<dbReference type="EnsemblMetazoa" id="G15986.12">
    <property type="protein sequence ID" value="G15986.12:cds"/>
    <property type="gene ID" value="G15986"/>
</dbReference>
<keyword evidence="2" id="KW-0963">Cytoplasm</keyword>
<keyword evidence="3" id="KW-0479">Metal-binding</keyword>
<dbReference type="GO" id="GO:0031380">
    <property type="term" value="C:nuclear RNA-directed RNA polymerase complex"/>
    <property type="evidence" value="ECO:0007669"/>
    <property type="project" value="TreeGrafter"/>
</dbReference>
<feature type="region of interest" description="Disordered" evidence="8">
    <location>
        <begin position="221"/>
        <end position="243"/>
    </location>
</feature>
<dbReference type="FunFam" id="3.40.50.300:FF:000742">
    <property type="entry name" value="NFX1-type zinc finger-containing protein 1"/>
    <property type="match status" value="1"/>
</dbReference>
<evidence type="ECO:0000256" key="2">
    <source>
        <dbReference type="ARBA" id="ARBA00022490"/>
    </source>
</evidence>
<dbReference type="InterPro" id="IPR041679">
    <property type="entry name" value="DNA2/NAM7-like_C"/>
</dbReference>
<dbReference type="GO" id="GO:0031048">
    <property type="term" value="P:regulatory ncRNA-mediated heterochromatin formation"/>
    <property type="evidence" value="ECO:0007669"/>
    <property type="project" value="TreeGrafter"/>
</dbReference>
<feature type="domain" description="RZ-type" evidence="9">
    <location>
        <begin position="1777"/>
        <end position="1846"/>
    </location>
</feature>
<evidence type="ECO:0000256" key="7">
    <source>
        <dbReference type="ARBA" id="ARBA00022859"/>
    </source>
</evidence>
<evidence type="ECO:0000313" key="10">
    <source>
        <dbReference type="EnsemblMetazoa" id="G15986.12:cds"/>
    </source>
</evidence>
<dbReference type="InterPro" id="IPR000967">
    <property type="entry name" value="Znf_NFX1"/>
</dbReference>
<keyword evidence="6" id="KW-0862">Zinc</keyword>
<evidence type="ECO:0000256" key="8">
    <source>
        <dbReference type="SAM" id="MobiDB-lite"/>
    </source>
</evidence>
<dbReference type="InterPro" id="IPR057373">
    <property type="entry name" value="ZNFX1"/>
</dbReference>
<dbReference type="InterPro" id="IPR045055">
    <property type="entry name" value="DNA2/NAM7-like"/>
</dbReference>
<feature type="compositionally biased region" description="Gly residues" evidence="8">
    <location>
        <begin position="31"/>
        <end position="44"/>
    </location>
</feature>
<feature type="region of interest" description="Disordered" evidence="8">
    <location>
        <begin position="26"/>
        <end position="49"/>
    </location>
</feature>
<evidence type="ECO:0000256" key="6">
    <source>
        <dbReference type="ARBA" id="ARBA00022833"/>
    </source>
</evidence>
<keyword evidence="11" id="KW-1185">Reference proteome</keyword>
<dbReference type="FunFam" id="3.40.50.300:FF:002692">
    <property type="entry name" value="Zinc finger, NFX1-type-containing 1"/>
    <property type="match status" value="1"/>
</dbReference>
<reference evidence="10" key="1">
    <citation type="submission" date="2022-08" db="UniProtKB">
        <authorList>
            <consortium name="EnsemblMetazoa"/>
        </authorList>
    </citation>
    <scope>IDENTIFICATION</scope>
    <source>
        <strain evidence="10">05x7-T-G4-1.051#20</strain>
    </source>
</reference>
<proteinExistence type="predicted"/>
<dbReference type="InterPro" id="IPR047187">
    <property type="entry name" value="SF1_C_Upf1"/>
</dbReference>
<evidence type="ECO:0000256" key="3">
    <source>
        <dbReference type="ARBA" id="ARBA00022723"/>
    </source>
</evidence>
<dbReference type="PROSITE" id="PS51981">
    <property type="entry name" value="ZF_RZ"/>
    <property type="match status" value="1"/>
</dbReference>
<dbReference type="Pfam" id="PF13087">
    <property type="entry name" value="AAA_12"/>
    <property type="match status" value="1"/>
</dbReference>
<sequence>MHIVINEDQFVSNCWTCGAIKTMDGRRDGRGMPGGRGRRPGGATGKIEGRPEGSWKLRCGFRRLQELKTKHANEVLMTLSSPGTRFKEALADESHDSNMTALILRCIAKALECESQRQGTIALLTTLEGSNFLKVKLMEFMFGLVGDEFEMMDRKESISDVIKLFIALAQNLPHSLSTLLGVFSIIEIVINKLRLLNLLDDNLEQAFEICKECKEGIMKPKPMKQNRERQMEREDEREPDNDFRDINVCPQTIDVAAGMEHNPFLRRNKEKGGYRDLDHYLDVQFRLLREDFICPLREGIQEYIEALNNTGQVKRLQDLRIYKDVQIISPICDKSGLSYRICFDVDKLKRVRWESSKRLIFGSLVCLSRDGFRTMLFASVSNREIKLISKGIVDLKFENTHDEMAALPRDARFVMAETTAYFEAYKHVLRGLQNMRRIPFEKYIVRCETDKVKEPRYLRQRNITYDLRPLVDDGIILQGEKKLRNLGIPVLRDPSYNFSPLSAKCANVRIMDFDRWPSAAQLYLDDSQYKAVQRALTNEFVITQGPPGTGKTYIGLKIVKALLHNYKVWNTNLEGVVNHRPMLIVCYTNHALDQFLEGILSFYNGDILRVGGRSSSEALKNYNISAYRMKMRTSREIDGNITREARRMGWELNQIREAINEIALKIEIAEREIIHEDYLQQFMGNYYHELVQGFEQYVQFHNPGITLKKIKKSSAIVEWLGYGTILQIEHGDFEVPQEHIRQDVDEDGDLIDELPDEQDEQVDVVDDVDRIVEMRQIDDDDDIDFDFLEDLGLPADVERKLAKLHIKTKAVALNVSEFENAGNEEGGWQIDRKQKKKMKSKLRKELRSTNRMTERDFLNLQRMGHDIWGLTEKDKWRLYRYWTHKFCCSYRDKIRGKEAEYERSATRLREIQMQEDLQIMRLATVIGMTTTGAARYQSVLQDIGPRVVVVEEAAEVLEAHVLTTLSPECEHLILIGDHKQLKPNPTVYKLAKDYNLDVSLFERMVKNGMECDCLKYQHRMRPTISKMMRIIYPELEDDEVVKTYPDIKGISNNMYFIHHDYPESNDEEQKSHSNLYEAEYIVALCRYLKLQGYKPEQITILTLYSGQLFQLKKLMPKSEFYGTRITVVDNFQGEENDIILLSLVRSNDDGKIGFLKIENRVCVALSRAKHGFYVIGNLNLMSGNSELWRKVVEHAKRENLYGEGLHLYCQNHPNDAGINATEPEDFKKAPEGGCMKPCEYRLPCGHTCSLVCHVIDADHKESKCRKPCQKRICDNEEHRCRRMCFQNCGECSIPVDKTLPCGHVQKVPCSTQPHQFKCMAKCEERLPCRHMCQSLCGERHTEYCQHPVRRKFKCGHVVNVLCFEADSAICTKPCKQNLSCLHQCKGTCGECLNGRLHVGCKKRCERPLICGHICPDNCSKCPPCQRECNNRCVHSRCTQTCGELCVQCVEKCAWSCKHYTCSKRCFEPCDRPRCNRPCRMQLKCTHPCIGLCGEPCPKKCRICNRDEVTEIFFGTEDEDDARFVELEDCGHIFEVTGLDHYIDNFGKGDQDDAAIKLIECPRCKTLIRRNLRYGNEVKKTVLDIENVKRRIIGDRQKIQKMRYDIPEEIRTLSRKYPSDGKAMRKVYDTLFETNVDESTLAAVTNQVEFLKAINKIEQDWEKNIRNEELKEMFKDECLEDLTLFRNWILTTRKYFTEQELTDAEDEIARLQSFKRFIICIDRMVTRRDSVPSKLKSDLGELENLLKGGKKLKPGERDFMERVLKDLEKAFPASGLGVSEEEKVQIVRALGERKGHWFKCPNGHPYVIGDCGGATIESRCPECNATIGGGSHQLRRDNQFAGEMDGAQFPAWSEQANLLNYQGF</sequence>
<keyword evidence="7" id="KW-0391">Immunity</keyword>
<dbReference type="CDD" id="cd18808">
    <property type="entry name" value="SF1_C_Upf1"/>
    <property type="match status" value="1"/>
</dbReference>
<evidence type="ECO:0000259" key="9">
    <source>
        <dbReference type="PROSITE" id="PS51981"/>
    </source>
</evidence>
<dbReference type="GO" id="GO:0005737">
    <property type="term" value="C:cytoplasm"/>
    <property type="evidence" value="ECO:0007669"/>
    <property type="project" value="UniProtKB-SubCell"/>
</dbReference>
<evidence type="ECO:0000256" key="1">
    <source>
        <dbReference type="ARBA" id="ARBA00004496"/>
    </source>
</evidence>
<dbReference type="Pfam" id="PF13086">
    <property type="entry name" value="AAA_11"/>
    <property type="match status" value="1"/>
</dbReference>
<accession>A0A8W8IYR0</accession>
<evidence type="ECO:0000256" key="5">
    <source>
        <dbReference type="ARBA" id="ARBA00022771"/>
    </source>
</evidence>
<dbReference type="SUPFAM" id="SSF52540">
    <property type="entry name" value="P-loop containing nucleoside triphosphate hydrolases"/>
    <property type="match status" value="1"/>
</dbReference>
<dbReference type="InterPro" id="IPR041677">
    <property type="entry name" value="DNA2/NAM7_AAA_11"/>
</dbReference>
<keyword evidence="5" id="KW-0863">Zinc-finger</keyword>
<dbReference type="PANTHER" id="PTHR10887">
    <property type="entry name" value="DNA2/NAM7 HELICASE FAMILY"/>
    <property type="match status" value="1"/>
</dbReference>
<comment type="subcellular location">
    <subcellularLocation>
        <location evidence="1">Cytoplasm</location>
    </subcellularLocation>
</comment>
<keyword evidence="4" id="KW-0677">Repeat</keyword>
<dbReference type="GO" id="GO:0008270">
    <property type="term" value="F:zinc ion binding"/>
    <property type="evidence" value="ECO:0007669"/>
    <property type="project" value="UniProtKB-KW"/>
</dbReference>
<name>A0A8W8IYR0_MAGGI</name>
<dbReference type="GO" id="GO:0004386">
    <property type="term" value="F:helicase activity"/>
    <property type="evidence" value="ECO:0007669"/>
    <property type="project" value="InterPro"/>
</dbReference>
<organism evidence="10 11">
    <name type="scientific">Magallana gigas</name>
    <name type="common">Pacific oyster</name>
    <name type="synonym">Crassostrea gigas</name>
    <dbReference type="NCBI Taxonomy" id="29159"/>
    <lineage>
        <taxon>Eukaryota</taxon>
        <taxon>Metazoa</taxon>
        <taxon>Spiralia</taxon>
        <taxon>Lophotrochozoa</taxon>
        <taxon>Mollusca</taxon>
        <taxon>Bivalvia</taxon>
        <taxon>Autobranchia</taxon>
        <taxon>Pteriomorphia</taxon>
        <taxon>Ostreida</taxon>
        <taxon>Ostreoidea</taxon>
        <taxon>Ostreidae</taxon>
        <taxon>Magallana</taxon>
    </lineage>
</organism>
<dbReference type="Pfam" id="PF25396">
    <property type="entry name" value="ZNFX1"/>
    <property type="match status" value="1"/>
</dbReference>
<evidence type="ECO:0000256" key="4">
    <source>
        <dbReference type="ARBA" id="ARBA00022737"/>
    </source>
</evidence>
<dbReference type="Gene3D" id="3.40.50.300">
    <property type="entry name" value="P-loop containing nucleotide triphosphate hydrolases"/>
    <property type="match status" value="3"/>
</dbReference>
<dbReference type="PANTHER" id="PTHR10887:SF341">
    <property type="entry name" value="NFX1-TYPE ZINC FINGER-CONTAINING PROTEIN 1"/>
    <property type="match status" value="1"/>
</dbReference>